<feature type="chain" id="PRO_5004825981" description="DUF4382 domain-containing protein" evidence="2">
    <location>
        <begin position="23"/>
        <end position="302"/>
    </location>
</feature>
<dbReference type="RefSeq" id="WP_038268722.1">
    <property type="nucleotide sequence ID" value="NZ_AYXY01000027.1"/>
</dbReference>
<feature type="signal peptide" evidence="2">
    <location>
        <begin position="1"/>
        <end position="22"/>
    </location>
</feature>
<dbReference type="InterPro" id="IPR013784">
    <property type="entry name" value="Carb-bd-like_fold"/>
</dbReference>
<comment type="caution">
    <text evidence="4">The sequence shown here is derived from an EMBL/GenBank/DDBJ whole genome shotgun (WGS) entry which is preliminary data.</text>
</comment>
<gene>
    <name evidence="4" type="ORF">P278_31140</name>
</gene>
<reference evidence="4 5" key="2">
    <citation type="journal article" date="2016" name="Genome Announc.">
        <title>Draft Genome Sequence of Zhouia amylolytica AD3, Isolated from Tidal Flat Sediment.</title>
        <authorList>
            <person name="Jia B."/>
            <person name="Jin H.M."/>
            <person name="Lee H.J."/>
            <person name="Jeon C.O."/>
        </authorList>
    </citation>
    <scope>NUCLEOTIDE SEQUENCE [LARGE SCALE GENOMIC DNA]</scope>
    <source>
        <strain evidence="4 5">AD3</strain>
    </source>
</reference>
<feature type="region of interest" description="Disordered" evidence="1">
    <location>
        <begin position="59"/>
        <end position="81"/>
    </location>
</feature>
<feature type="domain" description="DUF4382" evidence="3">
    <location>
        <begin position="30"/>
        <end position="179"/>
    </location>
</feature>
<dbReference type="eggNOG" id="ENOG50309D6">
    <property type="taxonomic scope" value="Bacteria"/>
</dbReference>
<dbReference type="Gene3D" id="2.60.40.1120">
    <property type="entry name" value="Carboxypeptidase-like, regulatory domain"/>
    <property type="match status" value="1"/>
</dbReference>
<organism evidence="4 5">
    <name type="scientific">Zhouia amylolytica AD3</name>
    <dbReference type="NCBI Taxonomy" id="1286632"/>
    <lineage>
        <taxon>Bacteria</taxon>
        <taxon>Pseudomonadati</taxon>
        <taxon>Bacteroidota</taxon>
        <taxon>Flavobacteriia</taxon>
        <taxon>Flavobacteriales</taxon>
        <taxon>Flavobacteriaceae</taxon>
        <taxon>Zhouia</taxon>
    </lineage>
</organism>
<dbReference type="GO" id="GO:0030246">
    <property type="term" value="F:carbohydrate binding"/>
    <property type="evidence" value="ECO:0007669"/>
    <property type="project" value="InterPro"/>
</dbReference>
<dbReference type="Pfam" id="PF14321">
    <property type="entry name" value="DUF4382"/>
    <property type="match status" value="1"/>
</dbReference>
<dbReference type="PROSITE" id="PS51257">
    <property type="entry name" value="PROKAR_LIPOPROTEIN"/>
    <property type="match status" value="1"/>
</dbReference>
<reference evidence="5" key="1">
    <citation type="submission" date="2013-11" db="EMBL/GenBank/DDBJ databases">
        <title>Draft genome sequence from a member of Zhouia, isolated tidal flat.</title>
        <authorList>
            <person name="Jin H."/>
            <person name="Jeon C.O."/>
        </authorList>
    </citation>
    <scope>NUCLEOTIDE SEQUENCE [LARGE SCALE GENOMIC DNA]</scope>
    <source>
        <strain evidence="5">AD3</strain>
    </source>
</reference>
<accession>W2UKX2</accession>
<feature type="compositionally biased region" description="Acidic residues" evidence="1">
    <location>
        <begin position="66"/>
        <end position="77"/>
    </location>
</feature>
<keyword evidence="2" id="KW-0732">Signal</keyword>
<evidence type="ECO:0000313" key="4">
    <source>
        <dbReference type="EMBL" id="ETN93982.1"/>
    </source>
</evidence>
<evidence type="ECO:0000256" key="2">
    <source>
        <dbReference type="SAM" id="SignalP"/>
    </source>
</evidence>
<evidence type="ECO:0000313" key="5">
    <source>
        <dbReference type="Proteomes" id="UP000018850"/>
    </source>
</evidence>
<protein>
    <recommendedName>
        <fullName evidence="3">DUF4382 domain-containing protein</fullName>
    </recommendedName>
</protein>
<name>W2UKX2_9FLAO</name>
<evidence type="ECO:0000259" key="3">
    <source>
        <dbReference type="Pfam" id="PF14321"/>
    </source>
</evidence>
<dbReference type="STRING" id="376730.SAMN04487906_0209"/>
<dbReference type="InterPro" id="IPR025491">
    <property type="entry name" value="DUF4382"/>
</dbReference>
<dbReference type="EMBL" id="AYXY01000027">
    <property type="protein sequence ID" value="ETN93982.1"/>
    <property type="molecule type" value="Genomic_DNA"/>
</dbReference>
<dbReference type="Proteomes" id="UP000018850">
    <property type="component" value="Unassembled WGS sequence"/>
</dbReference>
<dbReference type="SUPFAM" id="SSF49452">
    <property type="entry name" value="Starch-binding domain-like"/>
    <property type="match status" value="1"/>
</dbReference>
<evidence type="ECO:0000256" key="1">
    <source>
        <dbReference type="SAM" id="MobiDB-lite"/>
    </source>
</evidence>
<keyword evidence="5" id="KW-1185">Reference proteome</keyword>
<sequence length="302" mass="31599">MILKRMSLLVLMVSTAFLTSCSDNNDQASTGTMAVHMTDAPFPYEMVAEANVTITKIEARNTSIEEGTEEGTEEEGMETSSSPFVVLMEEEVTLNLLELTNGVTETLANVEIPTGTYDLVRVYIKEAGVVLTDGTPYTLKVPSGASSGLKIFLEPGITVSGGLTSDLLLDFDISQSFVPVGDVNAAEGITSFNFNPVIKASNLSTAGTLTGAVTTIETTTEGDTVTETTVGLEGATITILNGEEIVTSAIAGAEGAYTVLGLDAGTYTVMVEIDGYTAQTVEGVEVVAANQTTQNFELVAAE</sequence>
<dbReference type="Pfam" id="PF13620">
    <property type="entry name" value="CarboxypepD_reg"/>
    <property type="match status" value="1"/>
</dbReference>
<proteinExistence type="predicted"/>
<dbReference type="AlphaFoldDB" id="W2UKX2"/>